<protein>
    <submittedName>
        <fullName evidence="2">Cyclase</fullName>
    </submittedName>
</protein>
<evidence type="ECO:0000313" key="2">
    <source>
        <dbReference type="EMBL" id="KAF9496400.1"/>
    </source>
</evidence>
<dbReference type="Proteomes" id="UP000807025">
    <property type="component" value="Unassembled WGS sequence"/>
</dbReference>
<dbReference type="OrthoDB" id="7108654at2759"/>
<evidence type="ECO:0000313" key="3">
    <source>
        <dbReference type="Proteomes" id="UP000807025"/>
    </source>
</evidence>
<dbReference type="GO" id="GO:0019441">
    <property type="term" value="P:L-tryptophan catabolic process to kynurenine"/>
    <property type="evidence" value="ECO:0007669"/>
    <property type="project" value="InterPro"/>
</dbReference>
<organism evidence="2 3">
    <name type="scientific">Pleurotus eryngii</name>
    <name type="common">Boletus of the steppes</name>
    <dbReference type="NCBI Taxonomy" id="5323"/>
    <lineage>
        <taxon>Eukaryota</taxon>
        <taxon>Fungi</taxon>
        <taxon>Dikarya</taxon>
        <taxon>Basidiomycota</taxon>
        <taxon>Agaricomycotina</taxon>
        <taxon>Agaricomycetes</taxon>
        <taxon>Agaricomycetidae</taxon>
        <taxon>Agaricales</taxon>
        <taxon>Pleurotineae</taxon>
        <taxon>Pleurotaceae</taxon>
        <taxon>Pleurotus</taxon>
    </lineage>
</organism>
<proteinExistence type="inferred from homology"/>
<accession>A0A9P5ZYK1</accession>
<dbReference type="InterPro" id="IPR037175">
    <property type="entry name" value="KFase_sf"/>
</dbReference>
<dbReference type="GO" id="GO:0004061">
    <property type="term" value="F:arylformamidase activity"/>
    <property type="evidence" value="ECO:0007669"/>
    <property type="project" value="InterPro"/>
</dbReference>
<comment type="caution">
    <text evidence="2">The sequence shown here is derived from an EMBL/GenBank/DDBJ whole genome shotgun (WGS) entry which is preliminary data.</text>
</comment>
<dbReference type="PANTHER" id="PTHR31118:SF32">
    <property type="entry name" value="KYNURENINE FORMAMIDASE"/>
    <property type="match status" value="1"/>
</dbReference>
<dbReference type="EMBL" id="MU154553">
    <property type="protein sequence ID" value="KAF9496400.1"/>
    <property type="molecule type" value="Genomic_DNA"/>
</dbReference>
<dbReference type="Pfam" id="PF04199">
    <property type="entry name" value="Cyclase"/>
    <property type="match status" value="1"/>
</dbReference>
<reference evidence="2" key="1">
    <citation type="submission" date="2020-11" db="EMBL/GenBank/DDBJ databases">
        <authorList>
            <consortium name="DOE Joint Genome Institute"/>
            <person name="Ahrendt S."/>
            <person name="Riley R."/>
            <person name="Andreopoulos W."/>
            <person name="Labutti K."/>
            <person name="Pangilinan J."/>
            <person name="Ruiz-Duenas F.J."/>
            <person name="Barrasa J.M."/>
            <person name="Sanchez-Garcia M."/>
            <person name="Camarero S."/>
            <person name="Miyauchi S."/>
            <person name="Serrano A."/>
            <person name="Linde D."/>
            <person name="Babiker R."/>
            <person name="Drula E."/>
            <person name="Ayuso-Fernandez I."/>
            <person name="Pacheco R."/>
            <person name="Padilla G."/>
            <person name="Ferreira P."/>
            <person name="Barriuso J."/>
            <person name="Kellner H."/>
            <person name="Castanera R."/>
            <person name="Alfaro M."/>
            <person name="Ramirez L."/>
            <person name="Pisabarro A.G."/>
            <person name="Kuo A."/>
            <person name="Tritt A."/>
            <person name="Lipzen A."/>
            <person name="He G."/>
            <person name="Yan M."/>
            <person name="Ng V."/>
            <person name="Cullen D."/>
            <person name="Martin F."/>
            <person name="Rosso M.-N."/>
            <person name="Henrissat B."/>
            <person name="Hibbett D."/>
            <person name="Martinez A.T."/>
            <person name="Grigoriev I.V."/>
        </authorList>
    </citation>
    <scope>NUCLEOTIDE SEQUENCE</scope>
    <source>
        <strain evidence="2">ATCC 90797</strain>
    </source>
</reference>
<comment type="similarity">
    <text evidence="1">Belongs to the Cyclase 1 superfamily.</text>
</comment>
<gene>
    <name evidence="2" type="ORF">BDN71DRAFT_769861</name>
</gene>
<dbReference type="Gene3D" id="3.50.30.50">
    <property type="entry name" value="Putative cyclase"/>
    <property type="match status" value="1"/>
</dbReference>
<dbReference type="PANTHER" id="PTHR31118">
    <property type="entry name" value="CYCLASE-LIKE PROTEIN 2"/>
    <property type="match status" value="1"/>
</dbReference>
<dbReference type="AlphaFoldDB" id="A0A9P5ZYK1"/>
<keyword evidence="3" id="KW-1185">Reference proteome</keyword>
<name>A0A9P5ZYK1_PLEER</name>
<sequence>MTLFANIVDLSHNLENNMQTYPGDPLFQSHPQASIKPDGYAVSRFSMGSHTGTHVDAPSHFIDNGRTIDQIPLSTFIGPAVVVDVTSKKPRGKIEWDSDLAIYADRMSSGVILLIRTGWSRFWGSPEYLDHPYLTKEAAERIIATGVRAVGVDSLNPDETVIDGEGEGGFGVHEIILGADGVIVENLTGLETVKEGMVVQFIPLKLAGSDGSPVRALAW</sequence>
<evidence type="ECO:0000256" key="1">
    <source>
        <dbReference type="ARBA" id="ARBA00007865"/>
    </source>
</evidence>
<dbReference type="SUPFAM" id="SSF102198">
    <property type="entry name" value="Putative cyclase"/>
    <property type="match status" value="1"/>
</dbReference>
<dbReference type="InterPro" id="IPR007325">
    <property type="entry name" value="KFase/CYL"/>
</dbReference>